<reference evidence="3 4" key="1">
    <citation type="journal article" date="2019" name="Int. J. Syst. Evol. Microbiol.">
        <title>The Global Catalogue of Microorganisms (GCM) 10K type strain sequencing project: providing services to taxonomists for standard genome sequencing and annotation.</title>
        <authorList>
            <consortium name="The Broad Institute Genomics Platform"/>
            <consortium name="The Broad Institute Genome Sequencing Center for Infectious Disease"/>
            <person name="Wu L."/>
            <person name="Ma J."/>
        </authorList>
    </citation>
    <scope>NUCLEOTIDE SEQUENCE [LARGE SCALE GENOMIC DNA]</scope>
    <source>
        <strain evidence="3 4">JCM 16026</strain>
    </source>
</reference>
<dbReference type="Proteomes" id="UP001501599">
    <property type="component" value="Unassembled WGS sequence"/>
</dbReference>
<dbReference type="InterPro" id="IPR027417">
    <property type="entry name" value="P-loop_NTPase"/>
</dbReference>
<dbReference type="PANTHER" id="PTHR34383">
    <property type="entry name" value="POLYPHOSPHATE:AMP PHOSPHOTRANSFERASE-RELATED"/>
    <property type="match status" value="1"/>
</dbReference>
<accession>A0ABN3AQZ9</accession>
<feature type="compositionally biased region" description="Gly residues" evidence="1">
    <location>
        <begin position="304"/>
        <end position="320"/>
    </location>
</feature>
<dbReference type="SUPFAM" id="SSF52540">
    <property type="entry name" value="P-loop containing nucleoside triphosphate hydrolases"/>
    <property type="match status" value="1"/>
</dbReference>
<gene>
    <name evidence="3" type="ORF">GCM10009846_16820</name>
</gene>
<feature type="domain" description="Polyphosphate kinase-2-related" evidence="2">
    <location>
        <begin position="32"/>
        <end position="258"/>
    </location>
</feature>
<feature type="region of interest" description="Disordered" evidence="1">
    <location>
        <begin position="300"/>
        <end position="322"/>
    </location>
</feature>
<dbReference type="PANTHER" id="PTHR34383:SF3">
    <property type="entry name" value="POLYPHOSPHATE:AMP PHOSPHOTRANSFERASE"/>
    <property type="match status" value="1"/>
</dbReference>
<sequence>MSDIAAAVRHVRRGVRLAQIDPRSTPGFDGDKAAGKALLAERAEHLAQLQERLFAASSAGDGRSVLLLLQGMDTAGKGGLVRHVVGEVDPQGVRITSFKAPTRAERRHDFLWRIERALPGPGQIGVFDRSHYEDVLIHRVRGLSRPEVIEERYGRIVEFERRIADAGIHLVKVMPHISYEEQGERLLERLDRPDKHWKYNPGDVDERMLWDDYQRAYAIAIDRTARAAAPWHVVPADRKWYARLAVQELLIDALERIDPQWPAADYDVDAERERLVALGGIDAEVLAASLEARADAADADGAGARDGAGDGTDAGHGADVGDGAVARADDVVGVGELATAKAGTGERTKAEGAGDEPAKAAKAKGGTAKGAKAKGAKAKAGKAKAAKVKGAKVKGAKAKGAKVKGAKAKGAKVKGAKAKAGTAKGGKRVAATSGTTSAL</sequence>
<protein>
    <recommendedName>
        <fullName evidence="2">Polyphosphate kinase-2-related domain-containing protein</fullName>
    </recommendedName>
</protein>
<dbReference type="InterPro" id="IPR022488">
    <property type="entry name" value="PPK2-related"/>
</dbReference>
<comment type="caution">
    <text evidence="3">The sequence shown here is derived from an EMBL/GenBank/DDBJ whole genome shotgun (WGS) entry which is preliminary data.</text>
</comment>
<dbReference type="NCBIfam" id="TIGR03709">
    <property type="entry name" value="PPK2_rel_1"/>
    <property type="match status" value="1"/>
</dbReference>
<dbReference type="InterPro" id="IPR022300">
    <property type="entry name" value="PPK2-rel_1"/>
</dbReference>
<evidence type="ECO:0000313" key="4">
    <source>
        <dbReference type="Proteomes" id="UP001501599"/>
    </source>
</evidence>
<dbReference type="Pfam" id="PF03976">
    <property type="entry name" value="PPK2"/>
    <property type="match status" value="1"/>
</dbReference>
<feature type="compositionally biased region" description="Basic and acidic residues" evidence="1">
    <location>
        <begin position="344"/>
        <end position="359"/>
    </location>
</feature>
<organism evidence="3 4">
    <name type="scientific">Agrococcus versicolor</name>
    <dbReference type="NCBI Taxonomy" id="501482"/>
    <lineage>
        <taxon>Bacteria</taxon>
        <taxon>Bacillati</taxon>
        <taxon>Actinomycetota</taxon>
        <taxon>Actinomycetes</taxon>
        <taxon>Micrococcales</taxon>
        <taxon>Microbacteriaceae</taxon>
        <taxon>Agrococcus</taxon>
    </lineage>
</organism>
<evidence type="ECO:0000313" key="3">
    <source>
        <dbReference type="EMBL" id="GAA2173725.1"/>
    </source>
</evidence>
<feature type="region of interest" description="Disordered" evidence="1">
    <location>
        <begin position="342"/>
        <end position="439"/>
    </location>
</feature>
<name>A0ABN3AQZ9_9MICO</name>
<proteinExistence type="predicted"/>
<evidence type="ECO:0000256" key="1">
    <source>
        <dbReference type="SAM" id="MobiDB-lite"/>
    </source>
</evidence>
<keyword evidence="4" id="KW-1185">Reference proteome</keyword>
<dbReference type="EMBL" id="BAAAQT010000006">
    <property type="protein sequence ID" value="GAA2173725.1"/>
    <property type="molecule type" value="Genomic_DNA"/>
</dbReference>
<dbReference type="Gene3D" id="3.40.50.300">
    <property type="entry name" value="P-loop containing nucleotide triphosphate hydrolases"/>
    <property type="match status" value="1"/>
</dbReference>
<evidence type="ECO:0000259" key="2">
    <source>
        <dbReference type="Pfam" id="PF03976"/>
    </source>
</evidence>
<feature type="compositionally biased region" description="Basic residues" evidence="1">
    <location>
        <begin position="371"/>
        <end position="417"/>
    </location>
</feature>